<keyword evidence="5" id="KW-1185">Reference proteome</keyword>
<dbReference type="AlphaFoldDB" id="A0A2V1JWL4"/>
<dbReference type="RefSeq" id="WP_109062157.1">
    <property type="nucleotide sequence ID" value="NZ_QETA01000004.1"/>
</dbReference>
<dbReference type="PROSITE" id="PS51318">
    <property type="entry name" value="TAT"/>
    <property type="match status" value="1"/>
</dbReference>
<evidence type="ECO:0000256" key="1">
    <source>
        <dbReference type="ARBA" id="ARBA00006484"/>
    </source>
</evidence>
<evidence type="ECO:0000313" key="5">
    <source>
        <dbReference type="Proteomes" id="UP000245212"/>
    </source>
</evidence>
<keyword evidence="2" id="KW-0560">Oxidoreductase</keyword>
<dbReference type="FunFam" id="3.40.50.720:FF:000084">
    <property type="entry name" value="Short-chain dehydrogenase reductase"/>
    <property type="match status" value="1"/>
</dbReference>
<evidence type="ECO:0000259" key="3">
    <source>
        <dbReference type="SMART" id="SM00822"/>
    </source>
</evidence>
<dbReference type="InterPro" id="IPR036291">
    <property type="entry name" value="NAD(P)-bd_dom_sf"/>
</dbReference>
<dbReference type="SUPFAM" id="SSF51735">
    <property type="entry name" value="NAD(P)-binding Rossmann-fold domains"/>
    <property type="match status" value="1"/>
</dbReference>
<comment type="caution">
    <text evidence="4">The sequence shown here is derived from an EMBL/GenBank/DDBJ whole genome shotgun (WGS) entry which is preliminary data.</text>
</comment>
<dbReference type="PANTHER" id="PTHR48107">
    <property type="entry name" value="NADPH-DEPENDENT ALDEHYDE REDUCTASE-LIKE PROTEIN, CHLOROPLASTIC-RELATED"/>
    <property type="match status" value="1"/>
</dbReference>
<dbReference type="InterPro" id="IPR002347">
    <property type="entry name" value="SDR_fam"/>
</dbReference>
<dbReference type="PRINTS" id="PR00081">
    <property type="entry name" value="GDHRDH"/>
</dbReference>
<proteinExistence type="inferred from homology"/>
<dbReference type="InterPro" id="IPR020904">
    <property type="entry name" value="Sc_DH/Rdtase_CS"/>
</dbReference>
<dbReference type="EMBL" id="QETA01000004">
    <property type="protein sequence ID" value="PWF22632.1"/>
    <property type="molecule type" value="Genomic_DNA"/>
</dbReference>
<accession>A0A2V1JWL4</accession>
<organism evidence="4 5">
    <name type="scientific">Corticimicrobacter populi</name>
    <dbReference type="NCBI Taxonomy" id="2175229"/>
    <lineage>
        <taxon>Bacteria</taxon>
        <taxon>Pseudomonadati</taxon>
        <taxon>Pseudomonadota</taxon>
        <taxon>Betaproteobacteria</taxon>
        <taxon>Burkholderiales</taxon>
        <taxon>Alcaligenaceae</taxon>
        <taxon>Corticimicrobacter</taxon>
    </lineage>
</organism>
<evidence type="ECO:0000313" key="4">
    <source>
        <dbReference type="EMBL" id="PWF22632.1"/>
    </source>
</evidence>
<dbReference type="PANTHER" id="PTHR48107:SF7">
    <property type="entry name" value="RE15974P"/>
    <property type="match status" value="1"/>
</dbReference>
<protein>
    <submittedName>
        <fullName evidence="4">3-oxoacyl-ACP reductase</fullName>
    </submittedName>
</protein>
<dbReference type="PRINTS" id="PR00080">
    <property type="entry name" value="SDRFAMILY"/>
</dbReference>
<comment type="similarity">
    <text evidence="1">Belongs to the short-chain dehydrogenases/reductases (SDR) family.</text>
</comment>
<reference evidence="5" key="1">
    <citation type="submission" date="2018-05" db="EMBL/GenBank/DDBJ databases">
        <authorList>
            <person name="Li Y."/>
        </authorList>
    </citation>
    <scope>NUCLEOTIDE SEQUENCE [LARGE SCALE GENOMIC DNA]</scope>
    <source>
        <strain evidence="5">3d-2-2</strain>
    </source>
</reference>
<dbReference type="PROSITE" id="PS00061">
    <property type="entry name" value="ADH_SHORT"/>
    <property type="match status" value="1"/>
</dbReference>
<name>A0A2V1JWL4_9BURK</name>
<dbReference type="Gene3D" id="3.40.50.720">
    <property type="entry name" value="NAD(P)-binding Rossmann-like Domain"/>
    <property type="match status" value="1"/>
</dbReference>
<dbReference type="InterPro" id="IPR057326">
    <property type="entry name" value="KR_dom"/>
</dbReference>
<feature type="domain" description="Ketoreductase" evidence="3">
    <location>
        <begin position="57"/>
        <end position="235"/>
    </location>
</feature>
<dbReference type="Pfam" id="PF13561">
    <property type="entry name" value="adh_short_C2"/>
    <property type="match status" value="1"/>
</dbReference>
<dbReference type="Proteomes" id="UP000245212">
    <property type="component" value="Unassembled WGS sequence"/>
</dbReference>
<evidence type="ECO:0000256" key="2">
    <source>
        <dbReference type="ARBA" id="ARBA00023002"/>
    </source>
</evidence>
<sequence>MPSNDLDPRGPASTTDTDPVRRTLLHAAALAAPAALLARTARAAGQNPAAIDTGPTRSALVTGSSRGIGAATARRLAQDGYAVTINYLSSRGLAEQVVREITDAGGKAVCVQADVSDPQAVRRLFDAHHEAFGSLHVAVANAGIQRLGAFSQMSDADYDQVIDVNMKGCFHTLREASRRVIDGGRIIALSSGTVTLRPPNYGPYAASKAAVDVFVNILSKELAGRMVSVNAIAPGTTNTPLFTDGKTAEQIAGFARQTPHQRLGDPQDIANVISILVSGRGAWINGQVINANGGLA</sequence>
<gene>
    <name evidence="4" type="ORF">DD235_11175</name>
</gene>
<dbReference type="GO" id="GO:0016614">
    <property type="term" value="F:oxidoreductase activity, acting on CH-OH group of donors"/>
    <property type="evidence" value="ECO:0007669"/>
    <property type="project" value="UniProtKB-ARBA"/>
</dbReference>
<dbReference type="InterPro" id="IPR006311">
    <property type="entry name" value="TAT_signal"/>
</dbReference>
<dbReference type="SMART" id="SM00822">
    <property type="entry name" value="PKS_KR"/>
    <property type="match status" value="1"/>
</dbReference>